<organism evidence="1 2">
    <name type="scientific">Stenotrophomonas pictorum JCM 9942</name>
    <dbReference type="NCBI Taxonomy" id="1236960"/>
    <lineage>
        <taxon>Bacteria</taxon>
        <taxon>Pseudomonadati</taxon>
        <taxon>Pseudomonadota</taxon>
        <taxon>Gammaproteobacteria</taxon>
        <taxon>Lysobacterales</taxon>
        <taxon>Lysobacteraceae</taxon>
        <taxon>Stenotrophomonas</taxon>
    </lineage>
</organism>
<accession>A0A0R0AGN4</accession>
<protein>
    <recommendedName>
        <fullName evidence="3">Lipoprotein</fullName>
    </recommendedName>
</protein>
<dbReference type="Proteomes" id="UP000050836">
    <property type="component" value="Unassembled WGS sequence"/>
</dbReference>
<sequence length="244" mass="27014">MKPLIFGALCAFALAGCTDPEVERQKQEAAAAQERARQEQAAEAIGKQYDSAVTASEWEKARVHGVALLDQYPDSDTARRIEPGLAEVKQKAEAARELRRMQALWNYNQVPAKGGVQRSAMIYSKERVDVDGSGAKPVQLVFRDHPEWKRHAYLVLQASDFAKACYASCQVTVTVDDQAPRRMAAHRPDTDEAIAMFITDNRGLWRLARKAKVIQIEFPVKAGDSRSAVFEVGGLDGSQLPGWD</sequence>
<dbReference type="OrthoDB" id="5948002at2"/>
<dbReference type="PROSITE" id="PS51257">
    <property type="entry name" value="PROKAR_LIPOPROTEIN"/>
    <property type="match status" value="1"/>
</dbReference>
<dbReference type="EMBL" id="LLXS01000008">
    <property type="protein sequence ID" value="KRG44256.1"/>
    <property type="molecule type" value="Genomic_DNA"/>
</dbReference>
<evidence type="ECO:0000313" key="1">
    <source>
        <dbReference type="EMBL" id="KRG44256.1"/>
    </source>
</evidence>
<evidence type="ECO:0000313" key="2">
    <source>
        <dbReference type="Proteomes" id="UP000050836"/>
    </source>
</evidence>
<reference evidence="1 2" key="1">
    <citation type="submission" date="2015-10" db="EMBL/GenBank/DDBJ databases">
        <title>Genome sequencing and analysis of members of genus Stenotrophomonas.</title>
        <authorList>
            <person name="Patil P.P."/>
            <person name="Midha S."/>
            <person name="Patil P.B."/>
        </authorList>
    </citation>
    <scope>NUCLEOTIDE SEQUENCE [LARGE SCALE GENOMIC DNA]</scope>
    <source>
        <strain evidence="1 2">JCM 9942</strain>
    </source>
</reference>
<gene>
    <name evidence="1" type="ORF">ARC78_05550</name>
</gene>
<dbReference type="RefSeq" id="WP_054658098.1">
    <property type="nucleotide sequence ID" value="NZ_BAZI01000054.1"/>
</dbReference>
<dbReference type="AlphaFoldDB" id="A0A0R0AGN4"/>
<keyword evidence="2" id="KW-1185">Reference proteome</keyword>
<comment type="caution">
    <text evidence="1">The sequence shown here is derived from an EMBL/GenBank/DDBJ whole genome shotgun (WGS) entry which is preliminary data.</text>
</comment>
<proteinExistence type="predicted"/>
<evidence type="ECO:0008006" key="3">
    <source>
        <dbReference type="Google" id="ProtNLM"/>
    </source>
</evidence>
<name>A0A0R0AGN4_9GAMM</name>